<gene>
    <name evidence="1" type="ORF">DFR76_10940</name>
</gene>
<dbReference type="RefSeq" id="WP_067999170.1">
    <property type="nucleotide sequence ID" value="NZ_QQBC01000009.1"/>
</dbReference>
<comment type="caution">
    <text evidence="1">The sequence shown here is derived from an EMBL/GenBank/DDBJ whole genome shotgun (WGS) entry which is preliminary data.</text>
</comment>
<sequence>MSDSHPVLGIWEVTAQDTPFAHHVMVFRPDGTAVQSNPDRGIRVSSDSNGRGIWRADGDRVAGAFLEYVVDRTDPALVNKGVIGFEFEVIGDRLEGSATVRFYDLAGELLRGPSTSRLTGIRFIG</sequence>
<dbReference type="EMBL" id="QQBC01000009">
    <property type="protein sequence ID" value="RDI63704.1"/>
    <property type="molecule type" value="Genomic_DNA"/>
</dbReference>
<protein>
    <recommendedName>
        <fullName evidence="3">Lipocalin-like protein</fullName>
    </recommendedName>
</protein>
<evidence type="ECO:0008006" key="3">
    <source>
        <dbReference type="Google" id="ProtNLM"/>
    </source>
</evidence>
<accession>A0A370I328</accession>
<keyword evidence="2" id="KW-1185">Reference proteome</keyword>
<dbReference type="STRING" id="1210086.GCA_001613105_03671"/>
<reference evidence="1 2" key="1">
    <citation type="submission" date="2018-07" db="EMBL/GenBank/DDBJ databases">
        <title>Genomic Encyclopedia of Type Strains, Phase IV (KMG-IV): sequencing the most valuable type-strain genomes for metagenomic binning, comparative biology and taxonomic classification.</title>
        <authorList>
            <person name="Goeker M."/>
        </authorList>
    </citation>
    <scope>NUCLEOTIDE SEQUENCE [LARGE SCALE GENOMIC DNA]</scope>
    <source>
        <strain evidence="1 2">DSM 44290</strain>
    </source>
</reference>
<proteinExistence type="predicted"/>
<dbReference type="AlphaFoldDB" id="A0A370I328"/>
<dbReference type="Proteomes" id="UP000254869">
    <property type="component" value="Unassembled WGS sequence"/>
</dbReference>
<organism evidence="1 2">
    <name type="scientific">Nocardia pseudobrasiliensis</name>
    <dbReference type="NCBI Taxonomy" id="45979"/>
    <lineage>
        <taxon>Bacteria</taxon>
        <taxon>Bacillati</taxon>
        <taxon>Actinomycetota</taxon>
        <taxon>Actinomycetes</taxon>
        <taxon>Mycobacteriales</taxon>
        <taxon>Nocardiaceae</taxon>
        <taxon>Nocardia</taxon>
    </lineage>
</organism>
<name>A0A370I328_9NOCA</name>
<evidence type="ECO:0000313" key="2">
    <source>
        <dbReference type="Proteomes" id="UP000254869"/>
    </source>
</evidence>
<evidence type="ECO:0000313" key="1">
    <source>
        <dbReference type="EMBL" id="RDI63704.1"/>
    </source>
</evidence>